<protein>
    <submittedName>
        <fullName evidence="1">Uncharacterized protein</fullName>
    </submittedName>
</protein>
<organism evidence="2">
    <name type="scientific">Perkinsus marinus (strain ATCC 50983 / TXsc)</name>
    <dbReference type="NCBI Taxonomy" id="423536"/>
    <lineage>
        <taxon>Eukaryota</taxon>
        <taxon>Sar</taxon>
        <taxon>Alveolata</taxon>
        <taxon>Perkinsozoa</taxon>
        <taxon>Perkinsea</taxon>
        <taxon>Perkinsida</taxon>
        <taxon>Perkinsidae</taxon>
        <taxon>Perkinsus</taxon>
    </lineage>
</organism>
<keyword evidence="2" id="KW-1185">Reference proteome</keyword>
<dbReference type="Proteomes" id="UP000007800">
    <property type="component" value="Unassembled WGS sequence"/>
</dbReference>
<gene>
    <name evidence="1" type="ORF">Pmar_PMAR019400</name>
</gene>
<dbReference type="InParanoid" id="C5LJZ5"/>
<accession>C5LJZ5</accession>
<feature type="non-terminal residue" evidence="1">
    <location>
        <position position="88"/>
    </location>
</feature>
<dbReference type="EMBL" id="GG682652">
    <property type="protein sequence ID" value="EER02948.1"/>
    <property type="molecule type" value="Genomic_DNA"/>
</dbReference>
<dbReference type="AlphaFoldDB" id="C5LJZ5"/>
<dbReference type="GeneID" id="9051442"/>
<evidence type="ECO:0000313" key="2">
    <source>
        <dbReference type="Proteomes" id="UP000007800"/>
    </source>
</evidence>
<reference evidence="1 2" key="1">
    <citation type="submission" date="2008-07" db="EMBL/GenBank/DDBJ databases">
        <authorList>
            <person name="El-Sayed N."/>
            <person name="Caler E."/>
            <person name="Inman J."/>
            <person name="Amedeo P."/>
            <person name="Hass B."/>
            <person name="Wortman J."/>
        </authorList>
    </citation>
    <scope>NUCLEOTIDE SEQUENCE [LARGE SCALE GENOMIC DNA]</scope>
    <source>
        <strain evidence="2">ATCC 50983 / TXsc</strain>
    </source>
</reference>
<proteinExistence type="predicted"/>
<sequence>MTKLNKESVHELLTQADMVASSIEELCKIEKGPAVNPDNRRYEVGDAFWKSCDMRTGLRPEARAEALVLAKTSFVDDTTRSVIEIQGD</sequence>
<evidence type="ECO:0000313" key="1">
    <source>
        <dbReference type="EMBL" id="EER02948.1"/>
    </source>
</evidence>
<name>C5LJZ5_PERM5</name>
<dbReference type="RefSeq" id="XP_002771132.1">
    <property type="nucleotide sequence ID" value="XM_002771086.1"/>
</dbReference>